<dbReference type="GeneID" id="77945351"/>
<accession>A0A6G8R5Y0</accession>
<dbReference type="RefSeq" id="YP_010669197.1">
    <property type="nucleotide sequence ID" value="NC_070959.1"/>
</dbReference>
<organism evidence="1 2">
    <name type="scientific">Synechococcus phage S-N03</name>
    <dbReference type="NCBI Taxonomy" id="2718943"/>
    <lineage>
        <taxon>Viruses</taxon>
        <taxon>Duplodnaviria</taxon>
        <taxon>Heunggongvirae</taxon>
        <taxon>Uroviricota</taxon>
        <taxon>Caudoviricetes</taxon>
        <taxon>Pantevenvirales</taxon>
        <taxon>Kyanoviridae</taxon>
        <taxon>Huanghaivirus</taxon>
        <taxon>Huanghaivirus snothree</taxon>
    </lineage>
</organism>
<evidence type="ECO:0000313" key="2">
    <source>
        <dbReference type="Proteomes" id="UP000502617"/>
    </source>
</evidence>
<sequence>MQTLSLGPSGGLFYWALLPMDSDPRPCYDMAIQRERTMFQSAITCREFEHFVSVCKDSEEEALKLVTRYTNTDQDLLHAVIDAIHHGGKFPQTPFTHSECVLQEKIARGDYKEILDEGHHKLGHF</sequence>
<name>A0A6G8R5Y0_9CAUD</name>
<dbReference type="Proteomes" id="UP000502617">
    <property type="component" value="Segment"/>
</dbReference>
<dbReference type="KEGG" id="vg:77945351"/>
<proteinExistence type="predicted"/>
<keyword evidence="2" id="KW-1185">Reference proteome</keyword>
<evidence type="ECO:0000313" key="1">
    <source>
        <dbReference type="EMBL" id="QIN96817.1"/>
    </source>
</evidence>
<protein>
    <submittedName>
        <fullName evidence="1">Uncharacterized protein</fullName>
    </submittedName>
</protein>
<dbReference type="EMBL" id="MT162466">
    <property type="protein sequence ID" value="QIN96817.1"/>
    <property type="molecule type" value="Genomic_DNA"/>
</dbReference>
<reference evidence="1 2" key="1">
    <citation type="submission" date="2020-03" db="EMBL/GenBank/DDBJ databases">
        <title>The Isolation and Genome Sequence of a Novel Cyanophage S-N03 from the Huanghai Sea, China.</title>
        <authorList>
            <person name="Jiang T."/>
        </authorList>
    </citation>
    <scope>NUCLEOTIDE SEQUENCE [LARGE SCALE GENOMIC DNA]</scope>
</reference>